<dbReference type="EMBL" id="JBBPBM010000007">
    <property type="protein sequence ID" value="KAK8574385.1"/>
    <property type="molecule type" value="Genomic_DNA"/>
</dbReference>
<keyword evidence="1" id="KW-0472">Membrane</keyword>
<evidence type="ECO:0000313" key="2">
    <source>
        <dbReference type="EMBL" id="KAK8574385.1"/>
    </source>
</evidence>
<keyword evidence="3" id="KW-1185">Reference proteome</keyword>
<sequence>MNVHCIIKLHPKSWTLALYVLLPLFLPYVMDLGGPSAPLKRQLVPVWCNFAVEPFRFAITYMYVYMRGMASSWFCAHVKMSFMTPIKGGSTAWIYKELNHSQYLSG</sequence>
<organism evidence="2 3">
    <name type="scientific">Hibiscus sabdariffa</name>
    <name type="common">roselle</name>
    <dbReference type="NCBI Taxonomy" id="183260"/>
    <lineage>
        <taxon>Eukaryota</taxon>
        <taxon>Viridiplantae</taxon>
        <taxon>Streptophyta</taxon>
        <taxon>Embryophyta</taxon>
        <taxon>Tracheophyta</taxon>
        <taxon>Spermatophyta</taxon>
        <taxon>Magnoliopsida</taxon>
        <taxon>eudicotyledons</taxon>
        <taxon>Gunneridae</taxon>
        <taxon>Pentapetalae</taxon>
        <taxon>rosids</taxon>
        <taxon>malvids</taxon>
        <taxon>Malvales</taxon>
        <taxon>Malvaceae</taxon>
        <taxon>Malvoideae</taxon>
        <taxon>Hibiscus</taxon>
    </lineage>
</organism>
<evidence type="ECO:0000256" key="1">
    <source>
        <dbReference type="SAM" id="Phobius"/>
    </source>
</evidence>
<gene>
    <name evidence="2" type="ORF">V6N12_062080</name>
</gene>
<comment type="caution">
    <text evidence="2">The sequence shown here is derived from an EMBL/GenBank/DDBJ whole genome shotgun (WGS) entry which is preliminary data.</text>
</comment>
<keyword evidence="1" id="KW-0812">Transmembrane</keyword>
<proteinExistence type="predicted"/>
<feature type="transmembrane region" description="Helical" evidence="1">
    <location>
        <begin position="42"/>
        <end position="64"/>
    </location>
</feature>
<evidence type="ECO:0000313" key="3">
    <source>
        <dbReference type="Proteomes" id="UP001472677"/>
    </source>
</evidence>
<feature type="transmembrane region" description="Helical" evidence="1">
    <location>
        <begin position="12"/>
        <end position="30"/>
    </location>
</feature>
<keyword evidence="1" id="KW-1133">Transmembrane helix</keyword>
<dbReference type="Proteomes" id="UP001472677">
    <property type="component" value="Unassembled WGS sequence"/>
</dbReference>
<accession>A0ABR2F7T1</accession>
<name>A0ABR2F7T1_9ROSI</name>
<reference evidence="2 3" key="1">
    <citation type="journal article" date="2024" name="G3 (Bethesda)">
        <title>Genome assembly of Hibiscus sabdariffa L. provides insights into metabolisms of medicinal natural products.</title>
        <authorList>
            <person name="Kim T."/>
        </authorList>
    </citation>
    <scope>NUCLEOTIDE SEQUENCE [LARGE SCALE GENOMIC DNA]</scope>
    <source>
        <strain evidence="2">TK-2024</strain>
        <tissue evidence="2">Old leaves</tissue>
    </source>
</reference>
<protein>
    <submittedName>
        <fullName evidence="2">Uncharacterized protein</fullName>
    </submittedName>
</protein>